<accession>A0AAD1AD93</accession>
<dbReference type="KEGG" id="ria:C7V51_04465"/>
<dbReference type="InterPro" id="IPR002734">
    <property type="entry name" value="RibDG_C"/>
</dbReference>
<feature type="domain" description="Bacterial bifunctional deaminase-reductase C-terminal" evidence="1">
    <location>
        <begin position="35"/>
        <end position="134"/>
    </location>
</feature>
<name>A0AAD1AD93_9MICO</name>
<dbReference type="GO" id="GO:0008703">
    <property type="term" value="F:5-amino-6-(5-phosphoribosylamino)uracil reductase activity"/>
    <property type="evidence" value="ECO:0007669"/>
    <property type="project" value="InterPro"/>
</dbReference>
<dbReference type="SUPFAM" id="SSF53597">
    <property type="entry name" value="Dihydrofolate reductase-like"/>
    <property type="match status" value="1"/>
</dbReference>
<evidence type="ECO:0000259" key="1">
    <source>
        <dbReference type="Pfam" id="PF01872"/>
    </source>
</evidence>
<dbReference type="GO" id="GO:0009231">
    <property type="term" value="P:riboflavin biosynthetic process"/>
    <property type="evidence" value="ECO:0007669"/>
    <property type="project" value="InterPro"/>
</dbReference>
<reference evidence="2 3" key="1">
    <citation type="submission" date="2018-03" db="EMBL/GenBank/DDBJ databases">
        <title>Bacteriophage NCPPB3778 and a type I-E CRISPR drive the evolution of the US Biological Select Agent, Rathayibacter toxicus.</title>
        <authorList>
            <person name="Davis E.W.II."/>
            <person name="Tabima J.F."/>
            <person name="Weisberg A.J."/>
            <person name="Dantas Lopes L."/>
            <person name="Wiseman M.S."/>
            <person name="Wiseman M.S."/>
            <person name="Pupko T."/>
            <person name="Belcher M.S."/>
            <person name="Sechler A.J."/>
            <person name="Tancos M.A."/>
            <person name="Schroeder B.K."/>
            <person name="Murray T.D."/>
            <person name="Luster D.G."/>
            <person name="Schneider W.L."/>
            <person name="Rogers E."/>
            <person name="Andreote F.D."/>
            <person name="Grunwald N.J."/>
            <person name="Putnam M.L."/>
            <person name="Chang J.H."/>
        </authorList>
    </citation>
    <scope>NUCLEOTIDE SEQUENCE [LARGE SCALE GENOMIC DNA]</scope>
    <source>
        <strain evidence="2 3">NCCPB 2253</strain>
    </source>
</reference>
<protein>
    <recommendedName>
        <fullName evidence="1">Bacterial bifunctional deaminase-reductase C-terminal domain-containing protein</fullName>
    </recommendedName>
</protein>
<dbReference type="AlphaFoldDB" id="A0AAD1AD93"/>
<sequence>MRSPPTSELSTTESETDAQLAAQSPSFAKFADAWQAPAKIVYSTRMSAPTTARTSIQRTVNRAEMEAMKSAAGGDLLIGGADLAAQAIQASVVDEIQLYLLPLTVGGGKPGLPTTTRLDLELLEQCQFGNGVVFLRYAVRTPLRSSLSSTR</sequence>
<proteinExistence type="predicted"/>
<evidence type="ECO:0000313" key="3">
    <source>
        <dbReference type="Proteomes" id="UP000283946"/>
    </source>
</evidence>
<dbReference type="Pfam" id="PF01872">
    <property type="entry name" value="RibD_C"/>
    <property type="match status" value="1"/>
</dbReference>
<organism evidence="2 3">
    <name type="scientific">Rathayibacter iranicus</name>
    <dbReference type="NCBI Taxonomy" id="59737"/>
    <lineage>
        <taxon>Bacteria</taxon>
        <taxon>Bacillati</taxon>
        <taxon>Actinomycetota</taxon>
        <taxon>Actinomycetes</taxon>
        <taxon>Micrococcales</taxon>
        <taxon>Microbacteriaceae</taxon>
        <taxon>Rathayibacter</taxon>
    </lineage>
</organism>
<gene>
    <name evidence="2" type="ORF">C7V51_04465</name>
</gene>
<dbReference type="EMBL" id="CP028130">
    <property type="protein sequence ID" value="AZZ55225.1"/>
    <property type="molecule type" value="Genomic_DNA"/>
</dbReference>
<dbReference type="InterPro" id="IPR024072">
    <property type="entry name" value="DHFR-like_dom_sf"/>
</dbReference>
<evidence type="ECO:0000313" key="2">
    <source>
        <dbReference type="EMBL" id="AZZ55225.1"/>
    </source>
</evidence>
<dbReference type="Gene3D" id="3.40.430.10">
    <property type="entry name" value="Dihydrofolate Reductase, subunit A"/>
    <property type="match status" value="1"/>
</dbReference>
<dbReference type="Proteomes" id="UP000283946">
    <property type="component" value="Chromosome"/>
</dbReference>